<dbReference type="GO" id="GO:0005634">
    <property type="term" value="C:nucleus"/>
    <property type="evidence" value="ECO:0007669"/>
    <property type="project" value="TreeGrafter"/>
</dbReference>
<proteinExistence type="inferred from homology"/>
<evidence type="ECO:0000256" key="4">
    <source>
        <dbReference type="ARBA" id="ARBA00022670"/>
    </source>
</evidence>
<dbReference type="PROSITE" id="PS00973">
    <property type="entry name" value="USP_2"/>
    <property type="match status" value="1"/>
</dbReference>
<evidence type="ECO:0000256" key="7">
    <source>
        <dbReference type="ARBA" id="ARBA00022807"/>
    </source>
</evidence>
<feature type="compositionally biased region" description="Low complexity" evidence="8">
    <location>
        <begin position="677"/>
        <end position="698"/>
    </location>
</feature>
<gene>
    <name evidence="10" type="ORF">EMCG_07800</name>
</gene>
<accession>A0A0G2I8A7</accession>
<dbReference type="InterPro" id="IPR018200">
    <property type="entry name" value="USP_CS"/>
</dbReference>
<evidence type="ECO:0000313" key="10">
    <source>
        <dbReference type="EMBL" id="KKZ66465.1"/>
    </source>
</evidence>
<keyword evidence="7" id="KW-0788">Thiol protease</keyword>
<comment type="similarity">
    <text evidence="2">Belongs to the peptidase C19 family.</text>
</comment>
<evidence type="ECO:0000256" key="6">
    <source>
        <dbReference type="ARBA" id="ARBA00022801"/>
    </source>
</evidence>
<dbReference type="SUPFAM" id="SSF54001">
    <property type="entry name" value="Cysteine proteinases"/>
    <property type="match status" value="1"/>
</dbReference>
<dbReference type="EC" id="3.4.19.12" evidence="3"/>
<protein>
    <recommendedName>
        <fullName evidence="3">ubiquitinyl hydrolase 1</fullName>
        <ecNumber evidence="3">3.4.19.12</ecNumber>
    </recommendedName>
</protein>
<comment type="catalytic activity">
    <reaction evidence="1">
        <text>Thiol-dependent hydrolysis of ester, thioester, amide, peptide and isopeptide bonds formed by the C-terminal Gly of ubiquitin (a 76-residue protein attached to proteins as an intracellular targeting signal).</text>
        <dbReference type="EC" id="3.4.19.12"/>
    </reaction>
</comment>
<dbReference type="Pfam" id="PF00443">
    <property type="entry name" value="UCH"/>
    <property type="match status" value="1"/>
</dbReference>
<dbReference type="EMBL" id="LCZI01000476">
    <property type="protein sequence ID" value="KKZ66465.1"/>
    <property type="molecule type" value="Genomic_DNA"/>
</dbReference>
<comment type="caution">
    <text evidence="10">The sequence shown here is derived from an EMBL/GenBank/DDBJ whole genome shotgun (WGS) entry which is preliminary data.</text>
</comment>
<dbReference type="Gene3D" id="3.90.70.10">
    <property type="entry name" value="Cysteine proteinases"/>
    <property type="match status" value="1"/>
</dbReference>
<feature type="region of interest" description="Disordered" evidence="8">
    <location>
        <begin position="633"/>
        <end position="738"/>
    </location>
</feature>
<dbReference type="InterPro" id="IPR028889">
    <property type="entry name" value="USP"/>
</dbReference>
<organism evidence="10 11">
    <name type="scientific">[Emmonsia] crescens</name>
    <dbReference type="NCBI Taxonomy" id="73230"/>
    <lineage>
        <taxon>Eukaryota</taxon>
        <taxon>Fungi</taxon>
        <taxon>Dikarya</taxon>
        <taxon>Ascomycota</taxon>
        <taxon>Pezizomycotina</taxon>
        <taxon>Eurotiomycetes</taxon>
        <taxon>Eurotiomycetidae</taxon>
        <taxon>Onygenales</taxon>
        <taxon>Ajellomycetaceae</taxon>
        <taxon>Emergomyces</taxon>
    </lineage>
</organism>
<evidence type="ECO:0000256" key="1">
    <source>
        <dbReference type="ARBA" id="ARBA00000707"/>
    </source>
</evidence>
<dbReference type="PROSITE" id="PS50235">
    <property type="entry name" value="USP_3"/>
    <property type="match status" value="1"/>
</dbReference>
<feature type="domain" description="USP" evidence="9">
    <location>
        <begin position="153"/>
        <end position="607"/>
    </location>
</feature>
<evidence type="ECO:0000259" key="9">
    <source>
        <dbReference type="PROSITE" id="PS50235"/>
    </source>
</evidence>
<name>A0A0G2I8A7_9EURO</name>
<keyword evidence="5" id="KW-0833">Ubl conjugation pathway</keyword>
<reference evidence="11" key="1">
    <citation type="journal article" date="2015" name="PLoS Genet.">
        <title>The dynamic genome and transcriptome of the human fungal pathogen Blastomyces and close relative Emmonsia.</title>
        <authorList>
            <person name="Munoz J.F."/>
            <person name="Gauthier G.M."/>
            <person name="Desjardins C.A."/>
            <person name="Gallo J.E."/>
            <person name="Holder J."/>
            <person name="Sullivan T.D."/>
            <person name="Marty A.J."/>
            <person name="Carmen J.C."/>
            <person name="Chen Z."/>
            <person name="Ding L."/>
            <person name="Gujja S."/>
            <person name="Magrini V."/>
            <person name="Misas E."/>
            <person name="Mitreva M."/>
            <person name="Priest M."/>
            <person name="Saif S."/>
            <person name="Whiston E.A."/>
            <person name="Young S."/>
            <person name="Zeng Q."/>
            <person name="Goldman W.E."/>
            <person name="Mardis E.R."/>
            <person name="Taylor J.W."/>
            <person name="McEwen J.G."/>
            <person name="Clay O.K."/>
            <person name="Klein B.S."/>
            <person name="Cuomo C.A."/>
        </authorList>
    </citation>
    <scope>NUCLEOTIDE SEQUENCE [LARGE SCALE GENOMIC DNA]</scope>
    <source>
        <strain evidence="11">UAMH 3008</strain>
    </source>
</reference>
<dbReference type="InterPro" id="IPR038765">
    <property type="entry name" value="Papain-like_cys_pep_sf"/>
</dbReference>
<sequence length="738" mass="82310">MPGPSDSSSYYHHHHRLYTTPLKDSYRDDRFDEWIPGRSKIVYFGLSVLLGYYIFKYLDPITSTLFQTAWNIIVFFTPSRIILALDKEGASDQDTELDATSSLTRSARHAAKSVAMQRILGLDANSFLTTFPRGRSLSGIGQAFLGLKEPFPPGLGNWDYSCYQNSIIQGFASLRTLHKFLEANLRELGDRDPFYTHIALKEIIDKLNSPSYGGRQLWMPPELKSMSSWQQQDAQEYFSKVVDQVDKEIRRASRGLTSDAGLRFVDTERSGHKVGLFPAYERRQVNDELKAPGYGEYTCSFRNPLEGLLAQRVGCMRCGWTEGLSLIPFNCLTVPLGTNWEYDIRECLDEYTTLEPIEGVECAKCTLLRTQGQLEQLLKQIDSDAELGEGTSTPRLTEALRCSAETRLKVVQAALENEDFSEKTLSEKCHIPARNRVSSTKSRQAVIARAPKSLVIHVNRSVFNEMTGVLRKNYADVKFPRVLDLGDWCLGSKSAGETDEVAEFWGINPSESMLSRPGTNPETPHRRYELRAVITHYGRHENGHYICYRKYSAESFPATVTQAVIDADREKESAEHWFRLSDENVGLVSESDVLSQGGVFMLFYEYIDEPRDTATGAVDQEQPGQEGIPLQEISFNSQGGEPGGILRSRNVDVDKTEKTENRPDSSGTSTGFATGHSSPDSDLSDTTSSSFSSENGSTVADKIQPAPAMKTAVTPFESNQETHSDVHVGAGASMVQAL</sequence>
<feature type="compositionally biased region" description="Basic and acidic residues" evidence="8">
    <location>
        <begin position="649"/>
        <end position="663"/>
    </location>
</feature>
<evidence type="ECO:0000256" key="5">
    <source>
        <dbReference type="ARBA" id="ARBA00022786"/>
    </source>
</evidence>
<dbReference type="CDD" id="cd02662">
    <property type="entry name" value="Peptidase_C19F"/>
    <property type="match status" value="1"/>
</dbReference>
<dbReference type="GO" id="GO:0004843">
    <property type="term" value="F:cysteine-type deubiquitinase activity"/>
    <property type="evidence" value="ECO:0007669"/>
    <property type="project" value="UniProtKB-EC"/>
</dbReference>
<evidence type="ECO:0000256" key="3">
    <source>
        <dbReference type="ARBA" id="ARBA00012759"/>
    </source>
</evidence>
<dbReference type="InterPro" id="IPR001394">
    <property type="entry name" value="Peptidase_C19_UCH"/>
</dbReference>
<keyword evidence="4" id="KW-0645">Protease</keyword>
<feature type="compositionally biased region" description="Polar residues" evidence="8">
    <location>
        <begin position="664"/>
        <end position="676"/>
    </location>
</feature>
<keyword evidence="6" id="KW-0378">Hydrolase</keyword>
<dbReference type="Proteomes" id="UP000034164">
    <property type="component" value="Unassembled WGS sequence"/>
</dbReference>
<dbReference type="PANTHER" id="PTHR24006:SF888">
    <property type="entry name" value="UBIQUITIN CARBOXYL-TERMINAL HYDROLASE 30"/>
    <property type="match status" value="1"/>
</dbReference>
<dbReference type="InterPro" id="IPR050164">
    <property type="entry name" value="Peptidase_C19"/>
</dbReference>
<dbReference type="GO" id="GO:0006508">
    <property type="term" value="P:proteolysis"/>
    <property type="evidence" value="ECO:0007669"/>
    <property type="project" value="UniProtKB-KW"/>
</dbReference>
<dbReference type="GO" id="GO:0005829">
    <property type="term" value="C:cytosol"/>
    <property type="evidence" value="ECO:0007669"/>
    <property type="project" value="TreeGrafter"/>
</dbReference>
<evidence type="ECO:0000256" key="8">
    <source>
        <dbReference type="SAM" id="MobiDB-lite"/>
    </source>
</evidence>
<dbReference type="PANTHER" id="PTHR24006">
    <property type="entry name" value="UBIQUITIN CARBOXYL-TERMINAL HYDROLASE"/>
    <property type="match status" value="1"/>
</dbReference>
<evidence type="ECO:0000256" key="2">
    <source>
        <dbReference type="ARBA" id="ARBA00009085"/>
    </source>
</evidence>
<evidence type="ECO:0000313" key="11">
    <source>
        <dbReference type="Proteomes" id="UP000034164"/>
    </source>
</evidence>
<dbReference type="AlphaFoldDB" id="A0A0G2I8A7"/>
<dbReference type="OrthoDB" id="2020758at2759"/>
<dbReference type="GO" id="GO:0016579">
    <property type="term" value="P:protein deubiquitination"/>
    <property type="evidence" value="ECO:0007669"/>
    <property type="project" value="InterPro"/>
</dbReference>
<dbReference type="VEuPathDB" id="FungiDB:EMCG_07800"/>